<dbReference type="Pfam" id="PF00227">
    <property type="entry name" value="Proteasome"/>
    <property type="match status" value="1"/>
</dbReference>
<dbReference type="InterPro" id="IPR023333">
    <property type="entry name" value="Proteasome_suB-type"/>
</dbReference>
<comment type="subcellular location">
    <subcellularLocation>
        <location evidence="1">Nucleus</location>
    </subcellularLocation>
</comment>
<evidence type="ECO:0000313" key="5">
    <source>
        <dbReference type="Proteomes" id="UP000314294"/>
    </source>
</evidence>
<dbReference type="GO" id="GO:0005839">
    <property type="term" value="C:proteasome core complex"/>
    <property type="evidence" value="ECO:0007669"/>
    <property type="project" value="InterPro"/>
</dbReference>
<keyword evidence="5" id="KW-1185">Reference proteome</keyword>
<dbReference type="PANTHER" id="PTHR32194">
    <property type="entry name" value="METALLOPROTEASE TLDD"/>
    <property type="match status" value="1"/>
</dbReference>
<dbReference type="Proteomes" id="UP000314294">
    <property type="component" value="Unassembled WGS sequence"/>
</dbReference>
<protein>
    <submittedName>
        <fullName evidence="4">Proteasome subunit beta type-11</fullName>
    </submittedName>
</protein>
<keyword evidence="3 4" id="KW-0647">Proteasome</keyword>
<evidence type="ECO:0000256" key="1">
    <source>
        <dbReference type="ARBA" id="ARBA00004123"/>
    </source>
</evidence>
<dbReference type="PANTHER" id="PTHR32194:SF15">
    <property type="entry name" value="PROTEASOME SUBUNIT BETA"/>
    <property type="match status" value="1"/>
</dbReference>
<dbReference type="SUPFAM" id="SSF56235">
    <property type="entry name" value="N-terminal nucleophile aminohydrolases (Ntn hydrolases)"/>
    <property type="match status" value="1"/>
</dbReference>
<evidence type="ECO:0000256" key="2">
    <source>
        <dbReference type="ARBA" id="ARBA00022490"/>
    </source>
</evidence>
<comment type="caution">
    <text evidence="4">The sequence shown here is derived from an EMBL/GenBank/DDBJ whole genome shotgun (WGS) entry which is preliminary data.</text>
</comment>
<dbReference type="OrthoDB" id="37597at2759"/>
<accession>A0A4Z2FQK4</accession>
<dbReference type="PROSITE" id="PS00854">
    <property type="entry name" value="PROTEASOME_BETA_1"/>
    <property type="match status" value="1"/>
</dbReference>
<dbReference type="InterPro" id="IPR016050">
    <property type="entry name" value="Proteasome_bsu_CS"/>
</dbReference>
<name>A0A4Z2FQK4_9TELE</name>
<gene>
    <name evidence="4" type="primary">PSMB11</name>
    <name evidence="4" type="ORF">EYF80_046368</name>
</gene>
<organism evidence="4 5">
    <name type="scientific">Liparis tanakae</name>
    <name type="common">Tanaka's snailfish</name>
    <dbReference type="NCBI Taxonomy" id="230148"/>
    <lineage>
        <taxon>Eukaryota</taxon>
        <taxon>Metazoa</taxon>
        <taxon>Chordata</taxon>
        <taxon>Craniata</taxon>
        <taxon>Vertebrata</taxon>
        <taxon>Euteleostomi</taxon>
        <taxon>Actinopterygii</taxon>
        <taxon>Neopterygii</taxon>
        <taxon>Teleostei</taxon>
        <taxon>Neoteleostei</taxon>
        <taxon>Acanthomorphata</taxon>
        <taxon>Eupercaria</taxon>
        <taxon>Perciformes</taxon>
        <taxon>Cottioidei</taxon>
        <taxon>Cottales</taxon>
        <taxon>Liparidae</taxon>
        <taxon>Liparis</taxon>
    </lineage>
</organism>
<keyword evidence="2" id="KW-0963">Cytoplasm</keyword>
<reference evidence="4 5" key="1">
    <citation type="submission" date="2019-03" db="EMBL/GenBank/DDBJ databases">
        <title>First draft genome of Liparis tanakae, snailfish: a comprehensive survey of snailfish specific genes.</title>
        <authorList>
            <person name="Kim W."/>
            <person name="Song I."/>
            <person name="Jeong J.-H."/>
            <person name="Kim D."/>
            <person name="Kim S."/>
            <person name="Ryu S."/>
            <person name="Song J.Y."/>
            <person name="Lee S.K."/>
        </authorList>
    </citation>
    <scope>NUCLEOTIDE SEQUENCE [LARGE SCALE GENOMIC DNA]</scope>
    <source>
        <tissue evidence="4">Muscle</tissue>
    </source>
</reference>
<evidence type="ECO:0000313" key="4">
    <source>
        <dbReference type="EMBL" id="TNN43439.1"/>
    </source>
</evidence>
<dbReference type="AlphaFoldDB" id="A0A4Z2FQK4"/>
<dbReference type="InterPro" id="IPR001353">
    <property type="entry name" value="Proteasome_sua/b"/>
</dbReference>
<dbReference type="GO" id="GO:0005737">
    <property type="term" value="C:cytoplasm"/>
    <property type="evidence" value="ECO:0007669"/>
    <property type="project" value="TreeGrafter"/>
</dbReference>
<evidence type="ECO:0000256" key="3">
    <source>
        <dbReference type="ARBA" id="ARBA00022942"/>
    </source>
</evidence>
<dbReference type="Gene3D" id="3.60.20.10">
    <property type="entry name" value="Glutamine Phosphoribosylpyrophosphate, subunit 1, domain 1"/>
    <property type="match status" value="1"/>
</dbReference>
<dbReference type="InterPro" id="IPR029055">
    <property type="entry name" value="Ntn_hydrolases_N"/>
</dbReference>
<sequence>MRDPQEEWGGGPLVYGRGGAWGINIAVGIDLWTPQKERGGGSAPPPGMWRFRLGVTLCDSPTPHLGRPANHSATVRRPFPLSHGTTTVGFIFQGGAIVAADTRASAGGLVVCPAIHKITPIHSHLMVTSSGSAADYMQWERILAKEI</sequence>
<dbReference type="GO" id="GO:0005634">
    <property type="term" value="C:nucleus"/>
    <property type="evidence" value="ECO:0007669"/>
    <property type="project" value="UniProtKB-SubCell"/>
</dbReference>
<proteinExistence type="predicted"/>
<dbReference type="GO" id="GO:0051603">
    <property type="term" value="P:proteolysis involved in protein catabolic process"/>
    <property type="evidence" value="ECO:0007669"/>
    <property type="project" value="InterPro"/>
</dbReference>
<dbReference type="EMBL" id="SRLO01000965">
    <property type="protein sequence ID" value="TNN43439.1"/>
    <property type="molecule type" value="Genomic_DNA"/>
</dbReference>